<feature type="compositionally biased region" description="Polar residues" evidence="1">
    <location>
        <begin position="53"/>
        <end position="66"/>
    </location>
</feature>
<sequence>MTKALESEMIAHAATQVDLTEVKSSKAILAKLVSERKDNKAGLGLTYEPMPKSITNTLPENFNPSDHSPENKEKFKKFKRNNSKSGNSKGKDDRNCKNEFVKEESQMNFSFRIPRS</sequence>
<dbReference type="EMBL" id="JAUHHV010000007">
    <property type="protein sequence ID" value="KAK1419594.1"/>
    <property type="molecule type" value="Genomic_DNA"/>
</dbReference>
<comment type="caution">
    <text evidence="2">The sequence shown here is derived from an EMBL/GenBank/DDBJ whole genome shotgun (WGS) entry which is preliminary data.</text>
</comment>
<dbReference type="AlphaFoldDB" id="A0AAD8KB79"/>
<evidence type="ECO:0000313" key="2">
    <source>
        <dbReference type="EMBL" id="KAK1419594.1"/>
    </source>
</evidence>
<gene>
    <name evidence="2" type="ORF">QVD17_28799</name>
</gene>
<feature type="region of interest" description="Disordered" evidence="1">
    <location>
        <begin position="42"/>
        <end position="116"/>
    </location>
</feature>
<keyword evidence="3" id="KW-1185">Reference proteome</keyword>
<dbReference type="Proteomes" id="UP001229421">
    <property type="component" value="Unassembled WGS sequence"/>
</dbReference>
<protein>
    <submittedName>
        <fullName evidence="2">Uncharacterized protein</fullName>
    </submittedName>
</protein>
<evidence type="ECO:0000256" key="1">
    <source>
        <dbReference type="SAM" id="MobiDB-lite"/>
    </source>
</evidence>
<name>A0AAD8KB79_TARER</name>
<feature type="compositionally biased region" description="Basic and acidic residues" evidence="1">
    <location>
        <begin position="89"/>
        <end position="105"/>
    </location>
</feature>
<accession>A0AAD8KB79</accession>
<organism evidence="2 3">
    <name type="scientific">Tagetes erecta</name>
    <name type="common">African marigold</name>
    <dbReference type="NCBI Taxonomy" id="13708"/>
    <lineage>
        <taxon>Eukaryota</taxon>
        <taxon>Viridiplantae</taxon>
        <taxon>Streptophyta</taxon>
        <taxon>Embryophyta</taxon>
        <taxon>Tracheophyta</taxon>
        <taxon>Spermatophyta</taxon>
        <taxon>Magnoliopsida</taxon>
        <taxon>eudicotyledons</taxon>
        <taxon>Gunneridae</taxon>
        <taxon>Pentapetalae</taxon>
        <taxon>asterids</taxon>
        <taxon>campanulids</taxon>
        <taxon>Asterales</taxon>
        <taxon>Asteraceae</taxon>
        <taxon>Asteroideae</taxon>
        <taxon>Heliantheae alliance</taxon>
        <taxon>Tageteae</taxon>
        <taxon>Tagetes</taxon>
    </lineage>
</organism>
<evidence type="ECO:0000313" key="3">
    <source>
        <dbReference type="Proteomes" id="UP001229421"/>
    </source>
</evidence>
<reference evidence="2" key="1">
    <citation type="journal article" date="2023" name="bioRxiv">
        <title>Improved chromosome-level genome assembly for marigold (Tagetes erecta).</title>
        <authorList>
            <person name="Jiang F."/>
            <person name="Yuan L."/>
            <person name="Wang S."/>
            <person name="Wang H."/>
            <person name="Xu D."/>
            <person name="Wang A."/>
            <person name="Fan W."/>
        </authorList>
    </citation>
    <scope>NUCLEOTIDE SEQUENCE</scope>
    <source>
        <strain evidence="2">WSJ</strain>
        <tissue evidence="2">Leaf</tissue>
    </source>
</reference>
<proteinExistence type="predicted"/>